<dbReference type="OrthoDB" id="26525at2759"/>
<dbReference type="InterPro" id="IPR018247">
    <property type="entry name" value="EF_Hand_1_Ca_BS"/>
</dbReference>
<evidence type="ECO:0000256" key="4">
    <source>
        <dbReference type="SAM" id="MobiDB-lite"/>
    </source>
</evidence>
<evidence type="ECO:0000256" key="2">
    <source>
        <dbReference type="ARBA" id="ARBA00022737"/>
    </source>
</evidence>
<dbReference type="SUPFAM" id="SSF47473">
    <property type="entry name" value="EF-hand"/>
    <property type="match status" value="1"/>
</dbReference>
<name>A0A811MUB8_9POAL</name>
<feature type="domain" description="EF-hand" evidence="6">
    <location>
        <begin position="155"/>
        <end position="190"/>
    </location>
</feature>
<keyword evidence="3" id="KW-0106">Calcium</keyword>
<dbReference type="InterPro" id="IPR011992">
    <property type="entry name" value="EF-hand-dom_pair"/>
</dbReference>
<dbReference type="CDD" id="cd00051">
    <property type="entry name" value="EFh"/>
    <property type="match status" value="1"/>
</dbReference>
<keyword evidence="5" id="KW-0472">Membrane</keyword>
<dbReference type="PROSITE" id="PS00018">
    <property type="entry name" value="EF_HAND_1"/>
    <property type="match status" value="2"/>
</dbReference>
<keyword evidence="8" id="KW-1185">Reference proteome</keyword>
<organism evidence="7 8">
    <name type="scientific">Miscanthus lutarioriparius</name>
    <dbReference type="NCBI Taxonomy" id="422564"/>
    <lineage>
        <taxon>Eukaryota</taxon>
        <taxon>Viridiplantae</taxon>
        <taxon>Streptophyta</taxon>
        <taxon>Embryophyta</taxon>
        <taxon>Tracheophyta</taxon>
        <taxon>Spermatophyta</taxon>
        <taxon>Magnoliopsida</taxon>
        <taxon>Liliopsida</taxon>
        <taxon>Poales</taxon>
        <taxon>Poaceae</taxon>
        <taxon>PACMAD clade</taxon>
        <taxon>Panicoideae</taxon>
        <taxon>Andropogonodae</taxon>
        <taxon>Andropogoneae</taxon>
        <taxon>Saccharinae</taxon>
        <taxon>Miscanthus</taxon>
    </lineage>
</organism>
<dbReference type="PROSITE" id="PS50222">
    <property type="entry name" value="EF_HAND_2"/>
    <property type="match status" value="2"/>
</dbReference>
<gene>
    <name evidence="7" type="ORF">NCGR_LOCUS10421</name>
</gene>
<keyword evidence="5" id="KW-1133">Transmembrane helix</keyword>
<dbReference type="InterPro" id="IPR002048">
    <property type="entry name" value="EF_hand_dom"/>
</dbReference>
<evidence type="ECO:0000256" key="3">
    <source>
        <dbReference type="ARBA" id="ARBA00022837"/>
    </source>
</evidence>
<evidence type="ECO:0000313" key="8">
    <source>
        <dbReference type="Proteomes" id="UP000604825"/>
    </source>
</evidence>
<comment type="caution">
    <text evidence="7">The sequence shown here is derived from an EMBL/GenBank/DDBJ whole genome shotgun (WGS) entry which is preliminary data.</text>
</comment>
<evidence type="ECO:0000256" key="1">
    <source>
        <dbReference type="ARBA" id="ARBA00022723"/>
    </source>
</evidence>
<sequence length="231" mass="24422">MLEPVLDLLVHGCLIVSVSSFLIMLALQPLLPGGNVATAASRGVCSASRAVLVRLLSGRSDDDSGGGVDVAPPPPPPPPRRSRSSRHCCERCASSSWPDVVAAVTASLRLDDDDDDMECSNSSSGDENAEEDTAAACGGCAATAAVEDLLERKEATEQELREAFYVFDRDDDGFVGAGELWNVLRRLGMLLPEGGGEAREDCCARMIAAHDADGDGRISFPEFRAMMEHAA</sequence>
<keyword evidence="2" id="KW-0677">Repeat</keyword>
<keyword evidence="5" id="KW-0812">Transmembrane</keyword>
<accession>A0A811MUB8</accession>
<evidence type="ECO:0000256" key="5">
    <source>
        <dbReference type="SAM" id="Phobius"/>
    </source>
</evidence>
<evidence type="ECO:0000313" key="7">
    <source>
        <dbReference type="EMBL" id="CAD6215145.1"/>
    </source>
</evidence>
<dbReference type="Proteomes" id="UP000604825">
    <property type="component" value="Unassembled WGS sequence"/>
</dbReference>
<dbReference type="SMART" id="SM00054">
    <property type="entry name" value="EFh"/>
    <property type="match status" value="2"/>
</dbReference>
<keyword evidence="1" id="KW-0479">Metal-binding</keyword>
<feature type="transmembrane region" description="Helical" evidence="5">
    <location>
        <begin position="6"/>
        <end position="27"/>
    </location>
</feature>
<dbReference type="AlphaFoldDB" id="A0A811MUB8"/>
<feature type="region of interest" description="Disordered" evidence="4">
    <location>
        <begin position="58"/>
        <end position="85"/>
    </location>
</feature>
<evidence type="ECO:0000259" key="6">
    <source>
        <dbReference type="PROSITE" id="PS50222"/>
    </source>
</evidence>
<protein>
    <recommendedName>
        <fullName evidence="6">EF-hand domain-containing protein</fullName>
    </recommendedName>
</protein>
<proteinExistence type="predicted"/>
<dbReference type="Pfam" id="PF13499">
    <property type="entry name" value="EF-hand_7"/>
    <property type="match status" value="1"/>
</dbReference>
<feature type="domain" description="EF-hand" evidence="6">
    <location>
        <begin position="198"/>
        <end position="231"/>
    </location>
</feature>
<dbReference type="EMBL" id="CAJGYO010000002">
    <property type="protein sequence ID" value="CAD6215145.1"/>
    <property type="molecule type" value="Genomic_DNA"/>
</dbReference>
<dbReference type="PANTHER" id="PTHR10891">
    <property type="entry name" value="EF-HAND CALCIUM-BINDING DOMAIN CONTAINING PROTEIN"/>
    <property type="match status" value="1"/>
</dbReference>
<dbReference type="InterPro" id="IPR039647">
    <property type="entry name" value="EF_hand_pair_protein_CML-like"/>
</dbReference>
<dbReference type="GO" id="GO:0005509">
    <property type="term" value="F:calcium ion binding"/>
    <property type="evidence" value="ECO:0007669"/>
    <property type="project" value="InterPro"/>
</dbReference>
<dbReference type="Gene3D" id="1.10.238.10">
    <property type="entry name" value="EF-hand"/>
    <property type="match status" value="1"/>
</dbReference>
<dbReference type="FunFam" id="1.10.238.10:FF:000003">
    <property type="entry name" value="Calmodulin A"/>
    <property type="match status" value="1"/>
</dbReference>
<reference evidence="7" key="1">
    <citation type="submission" date="2020-10" db="EMBL/GenBank/DDBJ databases">
        <authorList>
            <person name="Han B."/>
            <person name="Lu T."/>
            <person name="Zhao Q."/>
            <person name="Huang X."/>
            <person name="Zhao Y."/>
        </authorList>
    </citation>
    <scope>NUCLEOTIDE SEQUENCE</scope>
</reference>